<dbReference type="Proteomes" id="UP001159363">
    <property type="component" value="Chromosome 1"/>
</dbReference>
<dbReference type="EMBL" id="JARBHB010000001">
    <property type="protein sequence ID" value="KAJ8895019.1"/>
    <property type="molecule type" value="Genomic_DNA"/>
</dbReference>
<reference evidence="5 6" key="1">
    <citation type="submission" date="2023-02" db="EMBL/GenBank/DDBJ databases">
        <title>LHISI_Scaffold_Assembly.</title>
        <authorList>
            <person name="Stuart O.P."/>
            <person name="Cleave R."/>
            <person name="Magrath M.J.L."/>
            <person name="Mikheyev A.S."/>
        </authorList>
    </citation>
    <scope>NUCLEOTIDE SEQUENCE [LARGE SCALE GENOMIC DNA]</scope>
    <source>
        <strain evidence="5">Daus_M_001</strain>
        <tissue evidence="5">Leg muscle</tissue>
    </source>
</reference>
<evidence type="ECO:0000256" key="2">
    <source>
        <dbReference type="ARBA" id="ARBA00023136"/>
    </source>
</evidence>
<accession>A0ABQ9IEE1</accession>
<proteinExistence type="inferred from homology"/>
<evidence type="ECO:0000256" key="1">
    <source>
        <dbReference type="ARBA" id="ARBA00004184"/>
    </source>
</evidence>
<evidence type="ECO:0000259" key="4">
    <source>
        <dbReference type="PROSITE" id="PS50219"/>
    </source>
</evidence>
<comment type="caution">
    <text evidence="5">The sequence shown here is derived from an EMBL/GenBank/DDBJ whole genome shotgun (WGS) entry which is preliminary data.</text>
</comment>
<evidence type="ECO:0000313" key="6">
    <source>
        <dbReference type="Proteomes" id="UP001159363"/>
    </source>
</evidence>
<feature type="domain" description="CNH" evidence="4">
    <location>
        <begin position="2"/>
        <end position="287"/>
    </location>
</feature>
<dbReference type="Pfam" id="PF00780">
    <property type="entry name" value="CNH"/>
    <property type="match status" value="1"/>
</dbReference>
<evidence type="ECO:0000313" key="5">
    <source>
        <dbReference type="EMBL" id="KAJ8895019.1"/>
    </source>
</evidence>
<gene>
    <name evidence="5" type="ORF">PR048_000328</name>
</gene>
<evidence type="ECO:0000256" key="3">
    <source>
        <dbReference type="ARBA" id="ARBA00038201"/>
    </source>
</evidence>
<comment type="similarity">
    <text evidence="3">Belongs to the VAM6/VPS39 family.</text>
</comment>
<dbReference type="SMART" id="SM00036">
    <property type="entry name" value="CNH"/>
    <property type="match status" value="1"/>
</dbReference>
<name>A0ABQ9IEE1_9NEOP</name>
<feature type="non-terminal residue" evidence="5">
    <location>
        <position position="1"/>
    </location>
</feature>
<dbReference type="Pfam" id="PF10366">
    <property type="entry name" value="Vps39_1"/>
    <property type="match status" value="1"/>
</dbReference>
<keyword evidence="2" id="KW-0472">Membrane</keyword>
<dbReference type="InterPro" id="IPR032914">
    <property type="entry name" value="Vam6/VPS39/TRAP1"/>
</dbReference>
<dbReference type="PROSITE" id="PS50219">
    <property type="entry name" value="CNH"/>
    <property type="match status" value="1"/>
</dbReference>
<dbReference type="InterPro" id="IPR019452">
    <property type="entry name" value="VPS39/TGF_beta_rcpt-assoc_1"/>
</dbReference>
<dbReference type="SUPFAM" id="SSF50978">
    <property type="entry name" value="WD40 repeat-like"/>
    <property type="match status" value="1"/>
</dbReference>
<dbReference type="PANTHER" id="PTHR12894:SF49">
    <property type="entry name" value="VAM6_VPS39-LIKE PROTEIN"/>
    <property type="match status" value="1"/>
</dbReference>
<organism evidence="5 6">
    <name type="scientific">Dryococelus australis</name>
    <dbReference type="NCBI Taxonomy" id="614101"/>
    <lineage>
        <taxon>Eukaryota</taxon>
        <taxon>Metazoa</taxon>
        <taxon>Ecdysozoa</taxon>
        <taxon>Arthropoda</taxon>
        <taxon>Hexapoda</taxon>
        <taxon>Insecta</taxon>
        <taxon>Pterygota</taxon>
        <taxon>Neoptera</taxon>
        <taxon>Polyneoptera</taxon>
        <taxon>Phasmatodea</taxon>
        <taxon>Verophasmatodea</taxon>
        <taxon>Anareolatae</taxon>
        <taxon>Phasmatidae</taxon>
        <taxon>Eurycanthinae</taxon>
        <taxon>Dryococelus</taxon>
    </lineage>
</organism>
<protein>
    <recommendedName>
        <fullName evidence="4">CNH domain-containing protein</fullName>
    </recommendedName>
</protein>
<comment type="subcellular location">
    <subcellularLocation>
        <location evidence="1">Endomembrane system</location>
        <topology evidence="1">Peripheral membrane protein</topology>
    </subcellularLocation>
</comment>
<sequence length="598" mass="68264">KNIWVCCVHVSDDNVLIGTRQGHLLMYRVAYQYGDQKHDVQLLRYNKTFSKKPIQQLDVIPDYQLLVSLTDNVVCVHDISVINFPTVTVVQETRGATLFTLDIKHGKLHAWTFPLKKQKSLTGETSVTVRMCVVVKRRLQLYYWKNNKFLGLREDLTVSDIPRAIAWCQETLCVGFKGDYSLLKLSGSQQDLFPTGKHLEPSITKLSDETFALGKDMQSIFMDTKGNPTQKYAVKWSDVPLDIAYDEPYLVGVLPEGVEVRTIEPNLMIQCLAVNKVRLAYCARQGLLYLASTGQVWCLRAQPLSRQIHTLLEEKQFQLALKLTPPPSCLSPSKTSAHHDAIFPTRDLDSLTCSRHASYHPRQPISFQVPTDTVISPCADPYDVIRLFPELLPQESRASHDTSHLPKLQDRDLENGLLALIEFLTEVITPFCALLLHVPIPVNECCVCVCQTNDALVAPLLRLNYCHLQETEKTLLKHQKYSELIILYQTKGLHRKALELLKKQADQPDSSLRGYDKTVQYLQHLGKEHMNLIFDFAGWVLEKHPEEGLKIFTEDIQEVEQLPRPRALDYLLRAHKNLVIPYLVSLLVVIPYQVRELL</sequence>
<keyword evidence="6" id="KW-1185">Reference proteome</keyword>
<dbReference type="InterPro" id="IPR001180">
    <property type="entry name" value="CNH_dom"/>
</dbReference>
<dbReference type="PANTHER" id="PTHR12894">
    <property type="entry name" value="CNH DOMAIN CONTAINING"/>
    <property type="match status" value="1"/>
</dbReference>
<dbReference type="InterPro" id="IPR036322">
    <property type="entry name" value="WD40_repeat_dom_sf"/>
</dbReference>